<dbReference type="RefSeq" id="WP_075078613.1">
    <property type="nucleotide sequence ID" value="NZ_BDCO01000002.1"/>
</dbReference>
<evidence type="ECO:0000313" key="1">
    <source>
        <dbReference type="EMBL" id="GAT32805.1"/>
    </source>
</evidence>
<protein>
    <submittedName>
        <fullName evidence="1">Uncharacterized protein</fullName>
    </submittedName>
</protein>
<dbReference type="InterPro" id="IPR018561">
    <property type="entry name" value="AosR"/>
</dbReference>
<dbReference type="EMBL" id="BDCO01000002">
    <property type="protein sequence ID" value="GAT32805.1"/>
    <property type="molecule type" value="Genomic_DNA"/>
</dbReference>
<keyword evidence="2" id="KW-1185">Reference proteome</keyword>
<proteinExistence type="predicted"/>
<dbReference type="Pfam" id="PF09438">
    <property type="entry name" value="DUF2017"/>
    <property type="match status" value="1"/>
</dbReference>
<name>A0A146G4V5_TERSA</name>
<sequence length="161" mass="18364">MIFYQTPEGRLGFRDIPPVLAEILRQVPTCSDLEDEAVEARLFPPPTEDPLEEGARDDWKAYVQPELHELFQTSRQTVDADLRGLKEEGDFFTVEFSSKHVPAWLNALNQARLALAAQHNFDEGELSQPGPLQITNEKELALLQINFYAAVQQWLIETLEE</sequence>
<accession>A0A146G4V5</accession>
<evidence type="ECO:0000313" key="2">
    <source>
        <dbReference type="Proteomes" id="UP000076023"/>
    </source>
</evidence>
<organism evidence="1 2">
    <name type="scientific">Terrimicrobium sacchariphilum</name>
    <dbReference type="NCBI Taxonomy" id="690879"/>
    <lineage>
        <taxon>Bacteria</taxon>
        <taxon>Pseudomonadati</taxon>
        <taxon>Verrucomicrobiota</taxon>
        <taxon>Terrimicrobiia</taxon>
        <taxon>Terrimicrobiales</taxon>
        <taxon>Terrimicrobiaceae</taxon>
        <taxon>Terrimicrobium</taxon>
    </lineage>
</organism>
<dbReference type="InParanoid" id="A0A146G4V5"/>
<dbReference type="Proteomes" id="UP000076023">
    <property type="component" value="Unassembled WGS sequence"/>
</dbReference>
<comment type="caution">
    <text evidence="1">The sequence shown here is derived from an EMBL/GenBank/DDBJ whole genome shotgun (WGS) entry which is preliminary data.</text>
</comment>
<dbReference type="STRING" id="690879.TSACC_21207"/>
<dbReference type="AlphaFoldDB" id="A0A146G4V5"/>
<gene>
    <name evidence="1" type="ORF">TSACC_21207</name>
</gene>
<reference evidence="2" key="1">
    <citation type="journal article" date="2017" name="Genome Announc.">
        <title>Draft Genome Sequence of Terrimicrobium sacchariphilum NM-5T, a Facultative Anaerobic Soil Bacterium of the Class Spartobacteria.</title>
        <authorList>
            <person name="Qiu Y.L."/>
            <person name="Tourlousse D.M."/>
            <person name="Matsuura N."/>
            <person name="Ohashi A."/>
            <person name="Sekiguchi Y."/>
        </authorList>
    </citation>
    <scope>NUCLEOTIDE SEQUENCE [LARGE SCALE GENOMIC DNA]</scope>
    <source>
        <strain evidence="2">NM-5</strain>
    </source>
</reference>